<evidence type="ECO:0000313" key="3">
    <source>
        <dbReference type="EMBL" id="VFJ99283.1"/>
    </source>
</evidence>
<evidence type="ECO:0000313" key="2">
    <source>
        <dbReference type="EMBL" id="VFJ99109.1"/>
    </source>
</evidence>
<sequence>MGLCGRGDGLRVASLELPPEPLPDQGGLAEAPPGDDADGAGGKGSGGGGFAGFLGKDALPGGVQLGEFRFSSHEARLQGRGGVVEEGGEGGGGVTECYGGGWPRWWRGRRFRDRGCGEPDDHGLAGFDGILLELGRQVHGPIHIDLQEDRLAQAGDPLELEMAGVGLAEEPPIVGQTPAHEVNLAFGGRLAVHGHRAVYVHGRGWGGWCGGKITPSPQAQ</sequence>
<organism evidence="3">
    <name type="scientific">Candidatus Kentrum eta</name>
    <dbReference type="NCBI Taxonomy" id="2126337"/>
    <lineage>
        <taxon>Bacteria</taxon>
        <taxon>Pseudomonadati</taxon>
        <taxon>Pseudomonadota</taxon>
        <taxon>Gammaproteobacteria</taxon>
        <taxon>Candidatus Kentrum</taxon>
    </lineage>
</organism>
<accession>A0A450V3C6</accession>
<evidence type="ECO:0000256" key="1">
    <source>
        <dbReference type="SAM" id="MobiDB-lite"/>
    </source>
</evidence>
<proteinExistence type="predicted"/>
<gene>
    <name evidence="2" type="ORF">BECKH772A_GA0070896_101547</name>
    <name evidence="3" type="ORF">BECKH772B_GA0070898_101552</name>
</gene>
<dbReference type="EMBL" id="CAADFI010000155">
    <property type="protein sequence ID" value="VFJ99283.1"/>
    <property type="molecule type" value="Genomic_DNA"/>
</dbReference>
<feature type="region of interest" description="Disordered" evidence="1">
    <location>
        <begin position="1"/>
        <end position="46"/>
    </location>
</feature>
<reference evidence="3" key="1">
    <citation type="submission" date="2019-02" db="EMBL/GenBank/DDBJ databases">
        <authorList>
            <person name="Gruber-Vodicka R. H."/>
            <person name="Seah K. B. B."/>
        </authorList>
    </citation>
    <scope>NUCLEOTIDE SEQUENCE</scope>
    <source>
        <strain evidence="2">BECK_SA2B15</strain>
        <strain evidence="3">BECK_SA2B20</strain>
    </source>
</reference>
<dbReference type="EMBL" id="CAADFG010000154">
    <property type="protein sequence ID" value="VFJ99109.1"/>
    <property type="molecule type" value="Genomic_DNA"/>
</dbReference>
<protein>
    <submittedName>
        <fullName evidence="3">Uncharacterized protein</fullName>
    </submittedName>
</protein>
<name>A0A450V3C6_9GAMM</name>
<dbReference type="AlphaFoldDB" id="A0A450V3C6"/>